<comment type="caution">
    <text evidence="7">The sequence shown here is derived from an EMBL/GenBank/DDBJ whole genome shotgun (WGS) entry which is preliminary data.</text>
</comment>
<dbReference type="InterPro" id="IPR007197">
    <property type="entry name" value="rSAM"/>
</dbReference>
<dbReference type="CDD" id="cd01335">
    <property type="entry name" value="Radical_SAM"/>
    <property type="match status" value="1"/>
</dbReference>
<keyword evidence="2" id="KW-0949">S-adenosyl-L-methionine</keyword>
<organism evidence="7 8">
    <name type="scientific">Aestuariirhabdus litorea</name>
    <dbReference type="NCBI Taxonomy" id="2528527"/>
    <lineage>
        <taxon>Bacteria</taxon>
        <taxon>Pseudomonadati</taxon>
        <taxon>Pseudomonadota</taxon>
        <taxon>Gammaproteobacteria</taxon>
        <taxon>Oceanospirillales</taxon>
        <taxon>Aestuariirhabdaceae</taxon>
        <taxon>Aestuariirhabdus</taxon>
    </lineage>
</organism>
<evidence type="ECO:0000256" key="3">
    <source>
        <dbReference type="ARBA" id="ARBA00022723"/>
    </source>
</evidence>
<sequence>MVSRAQMVQWRSLADGVKVSLGEHALRLSDRGLCCSLRQGPQFYRRTLNGHWFQVDTGRRRLADDEVERLLARVREHCQRLLESLPDDALREPLERAIHADYRADAERYQQIYPEDVPILPPDRYRDLVVQPATGCPNRRCHFCAFYRDRPFALLSEEAFQQQLLAIKGWLGEGVRQRNGVFLGSANALALSQRRLLGVLEHTRQLFGQLPRGVASFWDPDFSPSRSANQWRELQQAGLKRLVVGVETGDGGLRRELGKGDDTERLTEALTVASQAGIPLGICILVGAGGEQLSDRHLENTLRWITALPLGRQDLVYLSPLQNLDTGQASPRPLSDWLAAEQASFKRQLTHYSNAQVTDYRMEDYGYYS</sequence>
<keyword evidence="4" id="KW-0408">Iron</keyword>
<dbReference type="GO" id="GO:0046872">
    <property type="term" value="F:metal ion binding"/>
    <property type="evidence" value="ECO:0007669"/>
    <property type="project" value="UniProtKB-KW"/>
</dbReference>
<dbReference type="InterPro" id="IPR051198">
    <property type="entry name" value="BchE-like"/>
</dbReference>
<accession>A0A3P3VS16</accession>
<feature type="domain" description="Radical SAM core" evidence="6">
    <location>
        <begin position="120"/>
        <end position="359"/>
    </location>
</feature>
<dbReference type="InterPro" id="IPR013785">
    <property type="entry name" value="Aldolase_TIM"/>
</dbReference>
<reference evidence="7 8" key="1">
    <citation type="submission" date="2018-08" db="EMBL/GenBank/DDBJ databases">
        <authorList>
            <person name="Khan S.A."/>
        </authorList>
    </citation>
    <scope>NUCLEOTIDE SEQUENCE [LARGE SCALE GENOMIC DNA]</scope>
    <source>
        <strain evidence="7 8">GTF-13</strain>
    </source>
</reference>
<dbReference type="Pfam" id="PF04055">
    <property type="entry name" value="Radical_SAM"/>
    <property type="match status" value="1"/>
</dbReference>
<dbReference type="SFLD" id="SFLDG01082">
    <property type="entry name" value="B12-binding_domain_containing"/>
    <property type="match status" value="1"/>
</dbReference>
<dbReference type="SUPFAM" id="SSF102114">
    <property type="entry name" value="Radical SAM enzymes"/>
    <property type="match status" value="1"/>
</dbReference>
<protein>
    <submittedName>
        <fullName evidence="7">Radical SAM protein</fullName>
    </submittedName>
</protein>
<gene>
    <name evidence="7" type="ORF">D0544_04105</name>
</gene>
<dbReference type="GO" id="GO:0051536">
    <property type="term" value="F:iron-sulfur cluster binding"/>
    <property type="evidence" value="ECO:0007669"/>
    <property type="project" value="UniProtKB-KW"/>
</dbReference>
<name>A0A3P3VS16_9GAMM</name>
<dbReference type="PANTHER" id="PTHR43409:SF4">
    <property type="entry name" value="RADICAL SAM SUPERFAMILY PROTEIN"/>
    <property type="match status" value="1"/>
</dbReference>
<proteinExistence type="predicted"/>
<evidence type="ECO:0000256" key="1">
    <source>
        <dbReference type="ARBA" id="ARBA00001966"/>
    </source>
</evidence>
<evidence type="ECO:0000313" key="7">
    <source>
        <dbReference type="EMBL" id="RRJ84299.1"/>
    </source>
</evidence>
<dbReference type="AlphaFoldDB" id="A0A3P3VS16"/>
<evidence type="ECO:0000313" key="8">
    <source>
        <dbReference type="Proteomes" id="UP000280792"/>
    </source>
</evidence>
<dbReference type="PROSITE" id="PS51918">
    <property type="entry name" value="RADICAL_SAM"/>
    <property type="match status" value="1"/>
</dbReference>
<dbReference type="InterPro" id="IPR006638">
    <property type="entry name" value="Elp3/MiaA/NifB-like_rSAM"/>
</dbReference>
<dbReference type="GO" id="GO:0003824">
    <property type="term" value="F:catalytic activity"/>
    <property type="evidence" value="ECO:0007669"/>
    <property type="project" value="InterPro"/>
</dbReference>
<dbReference type="SFLD" id="SFLDS00029">
    <property type="entry name" value="Radical_SAM"/>
    <property type="match status" value="1"/>
</dbReference>
<evidence type="ECO:0000259" key="6">
    <source>
        <dbReference type="PROSITE" id="PS51918"/>
    </source>
</evidence>
<evidence type="ECO:0000256" key="5">
    <source>
        <dbReference type="ARBA" id="ARBA00023014"/>
    </source>
</evidence>
<dbReference type="InterPro" id="IPR058240">
    <property type="entry name" value="rSAM_sf"/>
</dbReference>
<evidence type="ECO:0000256" key="4">
    <source>
        <dbReference type="ARBA" id="ARBA00023004"/>
    </source>
</evidence>
<keyword evidence="8" id="KW-1185">Reference proteome</keyword>
<dbReference type="EMBL" id="QWEZ01000001">
    <property type="protein sequence ID" value="RRJ84299.1"/>
    <property type="molecule type" value="Genomic_DNA"/>
</dbReference>
<dbReference type="SMART" id="SM00729">
    <property type="entry name" value="Elp3"/>
    <property type="match status" value="1"/>
</dbReference>
<keyword evidence="3" id="KW-0479">Metal-binding</keyword>
<dbReference type="PANTHER" id="PTHR43409">
    <property type="entry name" value="ANAEROBIC MAGNESIUM-PROTOPORPHYRIN IX MONOMETHYL ESTER CYCLASE-RELATED"/>
    <property type="match status" value="1"/>
</dbReference>
<reference evidence="7 8" key="2">
    <citation type="submission" date="2018-12" db="EMBL/GenBank/DDBJ databases">
        <title>Simiduia agarivorans gen. nov., sp. nov., a marine, agarolytic bacterium isolated from shallow coastal water from Keelung, Taiwan.</title>
        <authorList>
            <person name="Shieh W.Y."/>
        </authorList>
    </citation>
    <scope>NUCLEOTIDE SEQUENCE [LARGE SCALE GENOMIC DNA]</scope>
    <source>
        <strain evidence="7 8">GTF-13</strain>
    </source>
</reference>
<dbReference type="Gene3D" id="3.20.20.70">
    <property type="entry name" value="Aldolase class I"/>
    <property type="match status" value="1"/>
</dbReference>
<keyword evidence="5" id="KW-0411">Iron-sulfur</keyword>
<dbReference type="Proteomes" id="UP000280792">
    <property type="component" value="Unassembled WGS sequence"/>
</dbReference>
<comment type="cofactor">
    <cofactor evidence="1">
        <name>[4Fe-4S] cluster</name>
        <dbReference type="ChEBI" id="CHEBI:49883"/>
    </cofactor>
</comment>
<evidence type="ECO:0000256" key="2">
    <source>
        <dbReference type="ARBA" id="ARBA00022691"/>
    </source>
</evidence>